<evidence type="ECO:0000313" key="4">
    <source>
        <dbReference type="EMBL" id="AIW54895.1"/>
    </source>
</evidence>
<geneLocation type="plasmid" evidence="4">
    <name>pKAPB3</name>
</geneLocation>
<dbReference type="EMBL" id="KJ776583">
    <property type="protein sequence ID" value="AIW54895.1"/>
    <property type="molecule type" value="Genomic_DNA"/>
</dbReference>
<organism evidence="4">
    <name type="scientific">Clostridium botulinum</name>
    <dbReference type="NCBI Taxonomy" id="1491"/>
    <lineage>
        <taxon>Bacteria</taxon>
        <taxon>Bacillati</taxon>
        <taxon>Bacillota</taxon>
        <taxon>Clostridia</taxon>
        <taxon>Eubacteriales</taxon>
        <taxon>Clostridiaceae</taxon>
        <taxon>Clostridium</taxon>
    </lineage>
</organism>
<dbReference type="EMBL" id="KJ776577">
    <property type="protein sequence ID" value="AIW54531.1"/>
    <property type="molecule type" value="Genomic_DNA"/>
</dbReference>
<sequence>MELMTNNQNSAKEKKRDLKPVSFNYDNERDVKLLEYAQKAGMKFGTYVKFLIEKEMNGSNNNNLDINSIANAINQLTKVIESKSFVTNSISSDNIDDKPKKLSDKDKETKNIISGILNMNSK</sequence>
<geneLocation type="plasmid" evidence="5">
    <name>pKAPB8</name>
</geneLocation>
<dbReference type="AlphaFoldDB" id="A0A0A0UY54"/>
<geneLocation type="plasmid" evidence="1">
    <name>pEklund2B</name>
</geneLocation>
<keyword evidence="4" id="KW-0614">Plasmid</keyword>
<evidence type="ECO:0000313" key="1">
    <source>
        <dbReference type="EMBL" id="AIW54477.1"/>
    </source>
</evidence>
<evidence type="ECO:0000313" key="5">
    <source>
        <dbReference type="EMBL" id="AIW54950.1"/>
    </source>
</evidence>
<reference evidence="4" key="1">
    <citation type="journal article" date="2014" name="Genome Biol. Evol.">
        <title>Three classes of plasmid (47-63 kb) carry the type B neurotoxin gene cluster of group II Clostridium botulinum.</title>
        <authorList>
            <person name="Carter A.T."/>
            <person name="Austin J.W."/>
            <person name="Weedmark K.A."/>
            <person name="Corbett C."/>
            <person name="Peck M.W."/>
        </authorList>
    </citation>
    <scope>NUCLEOTIDE SEQUENCE</scope>
    <source>
        <strain evidence="2">Colworth BL151</strain>
        <strain evidence="6">DB2</strain>
        <strain evidence="1">Eklund2B</strain>
        <strain evidence="3">KapchunkaB2</strain>
        <strain evidence="4">KapchunkaB3</strain>
        <strain evidence="5">KapchunkaB8</strain>
        <plasmid evidence="2">pBL151</plasmid>
        <plasmid evidence="6">pDB2</plasmid>
        <plasmid evidence="1">pEklund2B</plasmid>
        <plasmid evidence="3">pKAPB2</plasmid>
        <plasmid evidence="4">pKAPB3</plasmid>
        <plasmid evidence="5">pKAPB8</plasmid>
    </source>
</reference>
<geneLocation type="plasmid" evidence="6">
    <name>pDB2</name>
</geneLocation>
<accession>A0A0A0UY54</accession>
<geneLocation type="plasmid" evidence="3">
    <name>pKAPB2</name>
</geneLocation>
<geneLocation type="plasmid" evidence="2">
    <name>pBL151</name>
</geneLocation>
<evidence type="ECO:0000313" key="3">
    <source>
        <dbReference type="EMBL" id="AIW54646.1"/>
    </source>
</evidence>
<dbReference type="EMBL" id="KJ776576">
    <property type="protein sequence ID" value="AIW54477.1"/>
    <property type="molecule type" value="Genomic_DNA"/>
</dbReference>
<evidence type="ECO:0000313" key="6">
    <source>
        <dbReference type="EMBL" id="AIW55005.1"/>
    </source>
</evidence>
<dbReference type="EMBL" id="KJ776579">
    <property type="protein sequence ID" value="AIW54646.1"/>
    <property type="molecule type" value="Genomic_DNA"/>
</dbReference>
<dbReference type="EMBL" id="KJ776585">
    <property type="protein sequence ID" value="AIW55005.1"/>
    <property type="molecule type" value="Genomic_DNA"/>
</dbReference>
<dbReference type="EMBL" id="KJ776584">
    <property type="protein sequence ID" value="AIW54950.1"/>
    <property type="molecule type" value="Genomic_DNA"/>
</dbReference>
<evidence type="ECO:0000313" key="2">
    <source>
        <dbReference type="EMBL" id="AIW54531.1"/>
    </source>
</evidence>
<proteinExistence type="predicted"/>
<protein>
    <submittedName>
        <fullName evidence="4">Uncharacterized protein</fullName>
    </submittedName>
</protein>
<name>A0A0A0UY54_CLOBO</name>